<dbReference type="PaxDb" id="353153-Q4D4W0"/>
<name>Q4D4W0_TRYCC</name>
<protein>
    <recommendedName>
        <fullName evidence="3">Trypomastigote, Alanine, Serine and Valine rich protein (TASV), subfamily A</fullName>
    </recommendedName>
</protein>
<reference evidence="1 2" key="1">
    <citation type="journal article" date="2005" name="Science">
        <title>The genome sequence of Trypanosoma cruzi, etiologic agent of Chagas disease.</title>
        <authorList>
            <person name="El-Sayed N.M."/>
            <person name="Myler P.J."/>
            <person name="Bartholomeu D.C."/>
            <person name="Nilsson D."/>
            <person name="Aggarwal G."/>
            <person name="Tran A.N."/>
            <person name="Ghedin E."/>
            <person name="Worthey E.A."/>
            <person name="Delcher A.L."/>
            <person name="Blandin G."/>
            <person name="Westenberger S.J."/>
            <person name="Caler E."/>
            <person name="Cerqueira G.C."/>
            <person name="Branche C."/>
            <person name="Haas B."/>
            <person name="Anupama A."/>
            <person name="Arner E."/>
            <person name="Aslund L."/>
            <person name="Attipoe P."/>
            <person name="Bontempi E."/>
            <person name="Bringaud F."/>
            <person name="Burton P."/>
            <person name="Cadag E."/>
            <person name="Campbell D.A."/>
            <person name="Carrington M."/>
            <person name="Crabtree J."/>
            <person name="Darban H."/>
            <person name="da Silveira J.F."/>
            <person name="de Jong P."/>
            <person name="Edwards K."/>
            <person name="Englund P.T."/>
            <person name="Fazelina G."/>
            <person name="Feldblyum T."/>
            <person name="Ferella M."/>
            <person name="Frasch A.C."/>
            <person name="Gull K."/>
            <person name="Horn D."/>
            <person name="Hou L."/>
            <person name="Huang Y."/>
            <person name="Kindlund E."/>
            <person name="Klingbeil M."/>
            <person name="Kluge S."/>
            <person name="Koo H."/>
            <person name="Lacerda D."/>
            <person name="Levin M.J."/>
            <person name="Lorenzi H."/>
            <person name="Louie T."/>
            <person name="Machado C.R."/>
            <person name="McCulloch R."/>
            <person name="McKenna A."/>
            <person name="Mizuno Y."/>
            <person name="Mottram J.C."/>
            <person name="Nelson S."/>
            <person name="Ochaya S."/>
            <person name="Osoegawa K."/>
            <person name="Pai G."/>
            <person name="Parsons M."/>
            <person name="Pentony M."/>
            <person name="Pettersson U."/>
            <person name="Pop M."/>
            <person name="Ramirez J.L."/>
            <person name="Rinta J."/>
            <person name="Robertson L."/>
            <person name="Salzberg S.L."/>
            <person name="Sanchez D.O."/>
            <person name="Seyler A."/>
            <person name="Sharma R."/>
            <person name="Shetty J."/>
            <person name="Simpson A.J."/>
            <person name="Sisk E."/>
            <person name="Tammi M.T."/>
            <person name="Tarleton R."/>
            <person name="Teixeira S."/>
            <person name="Van Aken S."/>
            <person name="Vogt C."/>
            <person name="Ward P.N."/>
            <person name="Wickstead B."/>
            <person name="Wortman J."/>
            <person name="White O."/>
            <person name="Fraser C.M."/>
            <person name="Stuart K.D."/>
            <person name="Andersson B."/>
        </authorList>
    </citation>
    <scope>NUCLEOTIDE SEQUENCE [LARGE SCALE GENOMIC DNA]</scope>
    <source>
        <strain evidence="1 2">CL Brener</strain>
    </source>
</reference>
<comment type="caution">
    <text evidence="1">The sequence shown here is derived from an EMBL/GenBank/DDBJ whole genome shotgun (WGS) entry which is preliminary data.</text>
</comment>
<keyword evidence="2" id="KW-1185">Reference proteome</keyword>
<dbReference type="AlphaFoldDB" id="Q4D4W0"/>
<evidence type="ECO:0000313" key="1">
    <source>
        <dbReference type="EMBL" id="EAN87568.1"/>
    </source>
</evidence>
<evidence type="ECO:0008006" key="3">
    <source>
        <dbReference type="Google" id="ProtNLM"/>
    </source>
</evidence>
<evidence type="ECO:0000313" key="2">
    <source>
        <dbReference type="Proteomes" id="UP000002296"/>
    </source>
</evidence>
<proteinExistence type="predicted"/>
<sequence>MRLSEASDVICLADNEMWLRSWTNVGFLFVLRVASSFPVRHTEHPTPTHRRSCLHISCGLGNSSRARALHEECAPIPGSRNCSYIHRSLGATLFSSLPFCVRVGCWVLLHDRVCVCVCPCSAAHVFLSSCCCCPCPTVWIVSHTRATLRRMMMVTVRRCVACDLLVLALLCCCCLSVCRAAAPGVQSTAAPAKPLADVVVLCPGTDGKLRWRFQGEKDWRKCARKPEEAPEDNGYCARLCNFAGDVYKEPEITRLCNSANNTSFVAFHMSFEKHEDLKTCSLGEAPEASSQSSSASSGDATTVWVRTPLLLLLLVTALVCAAVR</sequence>
<dbReference type="Proteomes" id="UP000002296">
    <property type="component" value="Unassembled WGS sequence"/>
</dbReference>
<dbReference type="RefSeq" id="XP_809419.1">
    <property type="nucleotide sequence ID" value="XM_804326.1"/>
</dbReference>
<accession>Q4D4W0</accession>
<dbReference type="KEGG" id="tcr:507275.61"/>
<dbReference type="GeneID" id="3540013"/>
<dbReference type="InParanoid" id="Q4D4W0"/>
<dbReference type="EMBL" id="AAHK01001017">
    <property type="protein sequence ID" value="EAN87568.1"/>
    <property type="molecule type" value="Genomic_DNA"/>
</dbReference>
<gene>
    <name evidence="1" type="ORF">Tc00.1047053507275.61</name>
</gene>
<organism evidence="1 2">
    <name type="scientific">Trypanosoma cruzi (strain CL Brener)</name>
    <dbReference type="NCBI Taxonomy" id="353153"/>
    <lineage>
        <taxon>Eukaryota</taxon>
        <taxon>Discoba</taxon>
        <taxon>Euglenozoa</taxon>
        <taxon>Kinetoplastea</taxon>
        <taxon>Metakinetoplastina</taxon>
        <taxon>Trypanosomatida</taxon>
        <taxon>Trypanosomatidae</taxon>
        <taxon>Trypanosoma</taxon>
        <taxon>Schizotrypanum</taxon>
    </lineage>
</organism>